<dbReference type="AlphaFoldDB" id="A0A095WZ36"/>
<feature type="binding site" evidence="10 12">
    <location>
        <position position="338"/>
    </location>
    <ligand>
        <name>substrate</name>
    </ligand>
</feature>
<accession>A0A095WZ36</accession>
<dbReference type="Gene3D" id="3.40.1450.10">
    <property type="entry name" value="BPG-independent phosphoglycerate mutase, domain B"/>
    <property type="match status" value="1"/>
</dbReference>
<evidence type="ECO:0000256" key="12">
    <source>
        <dbReference type="PIRSR" id="PIRSR001492-2"/>
    </source>
</evidence>
<name>A0A095WZ36_9GAMM</name>
<dbReference type="FunFam" id="3.40.1450.10:FF:000001">
    <property type="entry name" value="2,3-bisphosphoglycerate-independent phosphoglycerate mutase"/>
    <property type="match status" value="1"/>
</dbReference>
<evidence type="ECO:0000256" key="10">
    <source>
        <dbReference type="HAMAP-Rule" id="MF_01038"/>
    </source>
</evidence>
<feature type="active site" description="Phosphoserine intermediate" evidence="10 11">
    <location>
        <position position="65"/>
    </location>
</feature>
<feature type="binding site" evidence="10 12">
    <location>
        <begin position="264"/>
        <end position="267"/>
    </location>
    <ligand>
        <name>substrate</name>
    </ligand>
</feature>
<dbReference type="Proteomes" id="UP000029640">
    <property type="component" value="Unassembled WGS sequence"/>
</dbReference>
<evidence type="ECO:0000256" key="2">
    <source>
        <dbReference type="ARBA" id="ARBA00004798"/>
    </source>
</evidence>
<evidence type="ECO:0000313" key="16">
    <source>
        <dbReference type="EMBL" id="KGE03899.1"/>
    </source>
</evidence>
<feature type="binding site" evidence="10 13">
    <location>
        <position position="405"/>
    </location>
    <ligand>
        <name>Mn(2+)</name>
        <dbReference type="ChEBI" id="CHEBI:29035"/>
        <label>1</label>
    </ligand>
</feature>
<dbReference type="RefSeq" id="WP_035517451.1">
    <property type="nucleotide sequence ID" value="NZ_KN234779.1"/>
</dbReference>
<dbReference type="STRING" id="1265313.HRUBRA_01516"/>
<comment type="caution">
    <text evidence="16">The sequence shown here is derived from an EMBL/GenBank/DDBJ whole genome shotgun (WGS) entry which is preliminary data.</text>
</comment>
<comment type="cofactor">
    <cofactor evidence="10">
        <name>Mn(2+)</name>
        <dbReference type="ChEBI" id="CHEBI:29035"/>
    </cofactor>
    <text evidence="10">Binds 2 manganese ions per subunit.</text>
</comment>
<evidence type="ECO:0000256" key="4">
    <source>
        <dbReference type="ARBA" id="ARBA00012026"/>
    </source>
</evidence>
<feature type="binding site" evidence="10 13">
    <location>
        <position position="65"/>
    </location>
    <ligand>
        <name>Mn(2+)</name>
        <dbReference type="ChEBI" id="CHEBI:29035"/>
        <label>2</label>
    </ligand>
</feature>
<evidence type="ECO:0000256" key="3">
    <source>
        <dbReference type="ARBA" id="ARBA00008819"/>
    </source>
</evidence>
<dbReference type="GO" id="GO:0005829">
    <property type="term" value="C:cytosol"/>
    <property type="evidence" value="ECO:0007669"/>
    <property type="project" value="TreeGrafter"/>
</dbReference>
<dbReference type="InterPro" id="IPR017850">
    <property type="entry name" value="Alkaline_phosphatase_core_sf"/>
</dbReference>
<feature type="binding site" evidence="10 13">
    <location>
        <position position="15"/>
    </location>
    <ligand>
        <name>Mn(2+)</name>
        <dbReference type="ChEBI" id="CHEBI:29035"/>
        <label>2</label>
    </ligand>
</feature>
<dbReference type="InterPro" id="IPR036646">
    <property type="entry name" value="PGAM_B_sf"/>
</dbReference>
<evidence type="ECO:0000313" key="17">
    <source>
        <dbReference type="Proteomes" id="UP000029640"/>
    </source>
</evidence>
<feature type="binding site" evidence="10 13">
    <location>
        <position position="446"/>
    </location>
    <ligand>
        <name>Mn(2+)</name>
        <dbReference type="ChEBI" id="CHEBI:29035"/>
        <label>2</label>
    </ligand>
</feature>
<dbReference type="HAMAP" id="MF_01038">
    <property type="entry name" value="GpmI"/>
    <property type="match status" value="1"/>
</dbReference>
<evidence type="ECO:0000256" key="13">
    <source>
        <dbReference type="PIRSR" id="PIRSR001492-3"/>
    </source>
</evidence>
<comment type="function">
    <text evidence="10">Catalyzes the interconversion of 2-phosphoglycerate and 3-phosphoglycerate.</text>
</comment>
<dbReference type="PANTHER" id="PTHR31637:SF0">
    <property type="entry name" value="2,3-BISPHOSPHOGLYCERATE-INDEPENDENT PHOSPHOGLYCERATE MUTASE"/>
    <property type="match status" value="1"/>
</dbReference>
<evidence type="ECO:0000256" key="5">
    <source>
        <dbReference type="ARBA" id="ARBA00022723"/>
    </source>
</evidence>
<feature type="binding site" evidence="10 13">
    <location>
        <position position="447"/>
    </location>
    <ligand>
        <name>Mn(2+)</name>
        <dbReference type="ChEBI" id="CHEBI:29035"/>
        <label>2</label>
    </ligand>
</feature>
<dbReference type="HOGENOM" id="CLU_026099_2_0_6"/>
<protein>
    <recommendedName>
        <fullName evidence="9 10">2,3-bisphosphoglycerate-independent phosphoglycerate mutase</fullName>
        <shortName evidence="10">BPG-independent PGAM</shortName>
        <shortName evidence="10">Phosphoglyceromutase</shortName>
        <shortName evidence="10">iPGM</shortName>
        <ecNumber evidence="4 10">5.4.2.12</ecNumber>
    </recommendedName>
</protein>
<comment type="pathway">
    <text evidence="2 10">Carbohydrate degradation; glycolysis; pyruvate from D-glyceraldehyde 3-phosphate: step 3/5.</text>
</comment>
<evidence type="ECO:0000256" key="8">
    <source>
        <dbReference type="ARBA" id="ARBA00023235"/>
    </source>
</evidence>
<dbReference type="GO" id="GO:0006007">
    <property type="term" value="P:glucose catabolic process"/>
    <property type="evidence" value="ECO:0007669"/>
    <property type="project" value="InterPro"/>
</dbReference>
<feature type="binding site" evidence="10 12">
    <location>
        <position position="194"/>
    </location>
    <ligand>
        <name>substrate</name>
    </ligand>
</feature>
<keyword evidence="6 10" id="KW-0324">Glycolysis</keyword>
<evidence type="ECO:0000256" key="7">
    <source>
        <dbReference type="ARBA" id="ARBA00023211"/>
    </source>
</evidence>
<dbReference type="eggNOG" id="COG0696">
    <property type="taxonomic scope" value="Bacteria"/>
</dbReference>
<evidence type="ECO:0000256" key="6">
    <source>
        <dbReference type="ARBA" id="ARBA00023152"/>
    </source>
</evidence>
<sequence length="517" mass="55171">MTDASRVPTVLIILDGWGYREDTRDNAIANAHTPVWDRLWADAPHTLISGSGLDVGLPEGQMGNSEVGHMSLGSGRIIYQNITRIDQAIADGSFDENPAYTKAIDSAVARGGAVHVLGLLSPGGVHSHERQLFAALRLAVARGATQVFLHAFLDGRDTPPRSAQSSLEKAEAVFAELGTGRIASLCGRYFAMDRDQRWDRIEKAYRLLTDGDADHRAASAAEGLAEAYARDESDEFVAPTVISDAGGSAARIEDGDAVLFMNFRADRARQLTAALTDPAFGGFQRRVKPQLAGFVQTTEYAAAINAPCAFPPDAPANGLGEYLAAAGRTQLRLAETEKYAHVTFFFSGGREDEYRGETRILVPSPDVATYDLKPEMSAPELTDRLVEAIGSGAYDLIVCNYANGDMVGHTGNYQAAVAAVETLDACLARVEAAVLEAGGHALVTADHGNCEQMVDYESGQQHTQHTTDLVPLVYIGSEPVVLDPAGGILADVAPTLLALMHLPQPSEMTGHSLVADR</sequence>
<dbReference type="NCBIfam" id="TIGR01307">
    <property type="entry name" value="pgm_bpd_ind"/>
    <property type="match status" value="1"/>
</dbReference>
<dbReference type="OrthoDB" id="9800863at2"/>
<dbReference type="InterPro" id="IPR011258">
    <property type="entry name" value="BPG-indep_PGM_N"/>
</dbReference>
<comment type="similarity">
    <text evidence="3 10">Belongs to the BPG-independent phosphoglycerate mutase family.</text>
</comment>
<dbReference type="Pfam" id="PF01676">
    <property type="entry name" value="Metalloenzyme"/>
    <property type="match status" value="1"/>
</dbReference>
<keyword evidence="5 10" id="KW-0479">Metal-binding</keyword>
<dbReference type="SUPFAM" id="SSF53649">
    <property type="entry name" value="Alkaline phosphatase-like"/>
    <property type="match status" value="1"/>
</dbReference>
<feature type="domain" description="Metalloenzyme" evidence="14">
    <location>
        <begin position="8"/>
        <end position="502"/>
    </location>
</feature>
<proteinExistence type="inferred from homology"/>
<gene>
    <name evidence="10" type="primary">gpmI</name>
    <name evidence="16" type="ORF">HRUBRA_01516</name>
</gene>
<evidence type="ECO:0000256" key="9">
    <source>
        <dbReference type="ARBA" id="ARBA00071648"/>
    </source>
</evidence>
<reference evidence="16 17" key="1">
    <citation type="journal article" date="2014" name="Genome Announc.">
        <title>Genome Sequence of Gammaproteobacterial Pseudohaliea rubra Type Strain DSM 19751, Isolated from Coastal Seawater of the Mediterranean Sea.</title>
        <authorList>
            <person name="Spring S."/>
            <person name="Fiebig A."/>
            <person name="Riedel T."/>
            <person name="Goker M."/>
            <person name="Klenk H.P."/>
        </authorList>
    </citation>
    <scope>NUCLEOTIDE SEQUENCE [LARGE SCALE GENOMIC DNA]</scope>
    <source>
        <strain evidence="16 17">DSM 19751</strain>
    </source>
</reference>
<feature type="binding site" evidence="10 13">
    <location>
        <position position="465"/>
    </location>
    <ligand>
        <name>Mn(2+)</name>
        <dbReference type="ChEBI" id="CHEBI:29035"/>
        <label>1</label>
    </ligand>
</feature>
<dbReference type="EMBL" id="AUVB01000043">
    <property type="protein sequence ID" value="KGE03899.1"/>
    <property type="molecule type" value="Genomic_DNA"/>
</dbReference>
<feature type="binding site" evidence="10 13">
    <location>
        <position position="409"/>
    </location>
    <ligand>
        <name>Mn(2+)</name>
        <dbReference type="ChEBI" id="CHEBI:29035"/>
        <label>1</label>
    </ligand>
</feature>
<dbReference type="InterPro" id="IPR006124">
    <property type="entry name" value="Metalloenzyme"/>
</dbReference>
<evidence type="ECO:0000256" key="1">
    <source>
        <dbReference type="ARBA" id="ARBA00000370"/>
    </source>
</evidence>
<dbReference type="CDD" id="cd16010">
    <property type="entry name" value="iPGM"/>
    <property type="match status" value="1"/>
</dbReference>
<feature type="domain" description="BPG-independent PGAM N-terminal" evidence="15">
    <location>
        <begin position="85"/>
        <end position="301"/>
    </location>
</feature>
<dbReference type="InterPro" id="IPR005995">
    <property type="entry name" value="Pgm_bpd_ind"/>
</dbReference>
<dbReference type="Pfam" id="PF06415">
    <property type="entry name" value="iPGM_N"/>
    <property type="match status" value="1"/>
</dbReference>
<feature type="binding site" evidence="10 12">
    <location>
        <begin position="156"/>
        <end position="157"/>
    </location>
    <ligand>
        <name>substrate</name>
    </ligand>
</feature>
<organism evidence="16 17">
    <name type="scientific">Pseudohaliea rubra DSM 19751</name>
    <dbReference type="NCBI Taxonomy" id="1265313"/>
    <lineage>
        <taxon>Bacteria</taxon>
        <taxon>Pseudomonadati</taxon>
        <taxon>Pseudomonadota</taxon>
        <taxon>Gammaproteobacteria</taxon>
        <taxon>Cellvibrionales</taxon>
        <taxon>Halieaceae</taxon>
        <taxon>Pseudohaliea</taxon>
    </lineage>
</organism>
<dbReference type="PIRSF" id="PIRSF001492">
    <property type="entry name" value="IPGAM"/>
    <property type="match status" value="1"/>
</dbReference>
<dbReference type="UniPathway" id="UPA00109">
    <property type="reaction ID" value="UER00186"/>
</dbReference>
<dbReference type="GO" id="GO:0006096">
    <property type="term" value="P:glycolytic process"/>
    <property type="evidence" value="ECO:0007669"/>
    <property type="project" value="UniProtKB-UniRule"/>
</dbReference>
<keyword evidence="7 10" id="KW-0464">Manganese</keyword>
<keyword evidence="17" id="KW-1185">Reference proteome</keyword>
<dbReference type="EC" id="5.4.2.12" evidence="4 10"/>
<feature type="binding site" evidence="10 12">
    <location>
        <position position="188"/>
    </location>
    <ligand>
        <name>substrate</name>
    </ligand>
</feature>
<dbReference type="GO" id="GO:0030145">
    <property type="term" value="F:manganese ion binding"/>
    <property type="evidence" value="ECO:0007669"/>
    <property type="project" value="UniProtKB-UniRule"/>
</dbReference>
<evidence type="ECO:0000259" key="15">
    <source>
        <dbReference type="Pfam" id="PF06415"/>
    </source>
</evidence>
<dbReference type="PANTHER" id="PTHR31637">
    <property type="entry name" value="2,3-BISPHOSPHOGLYCERATE-INDEPENDENT PHOSPHOGLYCERATE MUTASE"/>
    <property type="match status" value="1"/>
</dbReference>
<evidence type="ECO:0000256" key="11">
    <source>
        <dbReference type="PIRSR" id="PIRSR001492-1"/>
    </source>
</evidence>
<keyword evidence="8 10" id="KW-0413">Isomerase</keyword>
<evidence type="ECO:0000259" key="14">
    <source>
        <dbReference type="Pfam" id="PF01676"/>
    </source>
</evidence>
<dbReference type="Gene3D" id="3.40.720.10">
    <property type="entry name" value="Alkaline Phosphatase, subunit A"/>
    <property type="match status" value="1"/>
</dbReference>
<dbReference type="GO" id="GO:0004619">
    <property type="term" value="F:phosphoglycerate mutase activity"/>
    <property type="evidence" value="ECO:0007669"/>
    <property type="project" value="UniProtKB-UniRule"/>
</dbReference>
<feature type="binding site" evidence="10 12">
    <location>
        <position position="126"/>
    </location>
    <ligand>
        <name>substrate</name>
    </ligand>
</feature>
<comment type="catalytic activity">
    <reaction evidence="1 10">
        <text>(2R)-2-phosphoglycerate = (2R)-3-phosphoglycerate</text>
        <dbReference type="Rhea" id="RHEA:15901"/>
        <dbReference type="ChEBI" id="CHEBI:58272"/>
        <dbReference type="ChEBI" id="CHEBI:58289"/>
        <dbReference type="EC" id="5.4.2.12"/>
    </reaction>
</comment>
<dbReference type="PATRIC" id="fig|1265313.6.peg.1499"/>
<comment type="subunit">
    <text evidence="10">Monomer.</text>
</comment>
<dbReference type="SUPFAM" id="SSF64158">
    <property type="entry name" value="2,3-Bisphosphoglycerate-independent phosphoglycerate mutase, substrate-binding domain"/>
    <property type="match status" value="1"/>
</dbReference>